<accession>A0ABP4DKM8</accession>
<feature type="compositionally biased region" description="Low complexity" evidence="1">
    <location>
        <begin position="36"/>
        <end position="55"/>
    </location>
</feature>
<name>A0ABP4DKM8_9ACTN</name>
<keyword evidence="2" id="KW-0732">Signal</keyword>
<keyword evidence="4" id="KW-1185">Reference proteome</keyword>
<dbReference type="EMBL" id="BAAAHU010000039">
    <property type="protein sequence ID" value="GAA1012704.1"/>
    <property type="molecule type" value="Genomic_DNA"/>
</dbReference>
<dbReference type="Proteomes" id="UP001501072">
    <property type="component" value="Unassembled WGS sequence"/>
</dbReference>
<sequence length="252" mass="26200">MLRPPARVLLASVLAALALPAAAACAPGPAGRVAEAAASPSAARPTAPDSASPASTLTQEQAQKALLTEADLGPAWGPTQGAATWRDGVLKAWTETPECQRLLEALYTEEPLGAPSGTHAVAAFDDRYGGAQLRHQVLALRAEDVDRALAWLGTLPQTCSRFTATTTRSGVQNIQVMDLALPEVGDARRGLRVTFTGASGTLTFDLAAVRLGDDAVVLTTGTLGTLPGDAAESLRKSVDRLTEVRSQERLQA</sequence>
<feature type="region of interest" description="Disordered" evidence="1">
    <location>
        <begin position="36"/>
        <end position="56"/>
    </location>
</feature>
<comment type="caution">
    <text evidence="3">The sequence shown here is derived from an EMBL/GenBank/DDBJ whole genome shotgun (WGS) entry which is preliminary data.</text>
</comment>
<gene>
    <name evidence="3" type="ORF">GCM10009564_37230</name>
</gene>
<evidence type="ECO:0000313" key="4">
    <source>
        <dbReference type="Proteomes" id="UP001501072"/>
    </source>
</evidence>
<evidence type="ECO:0008006" key="5">
    <source>
        <dbReference type="Google" id="ProtNLM"/>
    </source>
</evidence>
<evidence type="ECO:0000313" key="3">
    <source>
        <dbReference type="EMBL" id="GAA1012704.1"/>
    </source>
</evidence>
<protein>
    <recommendedName>
        <fullName evidence="5">Secreted protein</fullName>
    </recommendedName>
</protein>
<evidence type="ECO:0000256" key="2">
    <source>
        <dbReference type="SAM" id="SignalP"/>
    </source>
</evidence>
<proteinExistence type="predicted"/>
<feature type="chain" id="PRO_5045865761" description="Secreted protein" evidence="2">
    <location>
        <begin position="24"/>
        <end position="252"/>
    </location>
</feature>
<dbReference type="PROSITE" id="PS51257">
    <property type="entry name" value="PROKAR_LIPOPROTEIN"/>
    <property type="match status" value="1"/>
</dbReference>
<feature type="signal peptide" evidence="2">
    <location>
        <begin position="1"/>
        <end position="23"/>
    </location>
</feature>
<organism evidence="3 4">
    <name type="scientific">Streptomyces thermogriseus</name>
    <dbReference type="NCBI Taxonomy" id="75292"/>
    <lineage>
        <taxon>Bacteria</taxon>
        <taxon>Bacillati</taxon>
        <taxon>Actinomycetota</taxon>
        <taxon>Actinomycetes</taxon>
        <taxon>Kitasatosporales</taxon>
        <taxon>Streptomycetaceae</taxon>
        <taxon>Streptomyces</taxon>
    </lineage>
</organism>
<reference evidence="4" key="1">
    <citation type="journal article" date="2019" name="Int. J. Syst. Evol. Microbiol.">
        <title>The Global Catalogue of Microorganisms (GCM) 10K type strain sequencing project: providing services to taxonomists for standard genome sequencing and annotation.</title>
        <authorList>
            <consortium name="The Broad Institute Genomics Platform"/>
            <consortium name="The Broad Institute Genome Sequencing Center for Infectious Disease"/>
            <person name="Wu L."/>
            <person name="Ma J."/>
        </authorList>
    </citation>
    <scope>NUCLEOTIDE SEQUENCE [LARGE SCALE GENOMIC DNA]</scope>
    <source>
        <strain evidence="4">JCM 11269</strain>
    </source>
</reference>
<dbReference type="RefSeq" id="WP_067398201.1">
    <property type="nucleotide sequence ID" value="NZ_BAAAHU010000039.1"/>
</dbReference>
<evidence type="ECO:0000256" key="1">
    <source>
        <dbReference type="SAM" id="MobiDB-lite"/>
    </source>
</evidence>